<dbReference type="STRING" id="369401.SAMN05428642_101824"/>
<dbReference type="EMBL" id="FPKV01000001">
    <property type="protein sequence ID" value="SFZ90247.1"/>
    <property type="molecule type" value="Genomic_DNA"/>
</dbReference>
<accession>A0A1K2ICX7</accession>
<protein>
    <submittedName>
        <fullName evidence="1">Uncharacterized protein</fullName>
    </submittedName>
</protein>
<dbReference type="AlphaFoldDB" id="A0A1K2ICX7"/>
<evidence type="ECO:0000313" key="2">
    <source>
        <dbReference type="Proteomes" id="UP000182544"/>
    </source>
</evidence>
<sequence>MNSQNNIFKRMLKAYPVKALKDDFNLSGLKQDDLINDVLSSETNDSILSFGFRNFGYLHQNLYVFDYSGTVPRVINIAGSTIIDDITTHNIREINLTFDIEYSLFNPQSASQEVLIFRCPVKVIINNKHVIIRINILERNANSYYSHKVFTIGKDIEDRNIISRIHTAFGLVVNLYPLDITKGIKFLWEDNFIDAAYVKFKKSRSTTTESMDEEHTLKDNYPDVYNEITTTPLDKNVFRVKRDVDDYINTFAVEPRKGKLAFKRFPFKVDSLEKLLDLIISNN</sequence>
<gene>
    <name evidence="1" type="ORF">SAMN05428642_101824</name>
</gene>
<reference evidence="1 2" key="1">
    <citation type="submission" date="2016-10" db="EMBL/GenBank/DDBJ databases">
        <authorList>
            <person name="de Groot N.N."/>
        </authorList>
    </citation>
    <scope>NUCLEOTIDE SEQUENCE [LARGE SCALE GENOMIC DNA]</scope>
    <source>
        <strain evidence="1 2">DSM 18180</strain>
    </source>
</reference>
<organism evidence="1 2">
    <name type="scientific">Flaviramulus basaltis</name>
    <dbReference type="NCBI Taxonomy" id="369401"/>
    <lineage>
        <taxon>Bacteria</taxon>
        <taxon>Pseudomonadati</taxon>
        <taxon>Bacteroidota</taxon>
        <taxon>Flavobacteriia</taxon>
        <taxon>Flavobacteriales</taxon>
        <taxon>Flavobacteriaceae</taxon>
        <taxon>Flaviramulus</taxon>
    </lineage>
</organism>
<name>A0A1K2ICX7_9FLAO</name>
<evidence type="ECO:0000313" key="1">
    <source>
        <dbReference type="EMBL" id="SFZ90247.1"/>
    </source>
</evidence>
<proteinExistence type="predicted"/>
<dbReference type="Proteomes" id="UP000182544">
    <property type="component" value="Unassembled WGS sequence"/>
</dbReference>
<keyword evidence="2" id="KW-1185">Reference proteome</keyword>